<organism evidence="1">
    <name type="scientific">Anguilla anguilla</name>
    <name type="common">European freshwater eel</name>
    <name type="synonym">Muraena anguilla</name>
    <dbReference type="NCBI Taxonomy" id="7936"/>
    <lineage>
        <taxon>Eukaryota</taxon>
        <taxon>Metazoa</taxon>
        <taxon>Chordata</taxon>
        <taxon>Craniata</taxon>
        <taxon>Vertebrata</taxon>
        <taxon>Euteleostomi</taxon>
        <taxon>Actinopterygii</taxon>
        <taxon>Neopterygii</taxon>
        <taxon>Teleostei</taxon>
        <taxon>Anguilliformes</taxon>
        <taxon>Anguillidae</taxon>
        <taxon>Anguilla</taxon>
    </lineage>
</organism>
<protein>
    <submittedName>
        <fullName evidence="1">Uncharacterized protein</fullName>
    </submittedName>
</protein>
<proteinExistence type="predicted"/>
<reference evidence="1" key="1">
    <citation type="submission" date="2014-11" db="EMBL/GenBank/DDBJ databases">
        <authorList>
            <person name="Amaro Gonzalez C."/>
        </authorList>
    </citation>
    <scope>NUCLEOTIDE SEQUENCE</scope>
</reference>
<dbReference type="EMBL" id="GBXM01025899">
    <property type="protein sequence ID" value="JAH82678.1"/>
    <property type="molecule type" value="Transcribed_RNA"/>
</dbReference>
<dbReference type="AlphaFoldDB" id="A0A0E9VZL1"/>
<name>A0A0E9VZL1_ANGAN</name>
<sequence>MQKITDQDHITRETVVNHTLLK</sequence>
<evidence type="ECO:0000313" key="1">
    <source>
        <dbReference type="EMBL" id="JAH82678.1"/>
    </source>
</evidence>
<accession>A0A0E9VZL1</accession>
<reference evidence="1" key="2">
    <citation type="journal article" date="2015" name="Fish Shellfish Immunol.">
        <title>Early steps in the European eel (Anguilla anguilla)-Vibrio vulnificus interaction in the gills: Role of the RtxA13 toxin.</title>
        <authorList>
            <person name="Callol A."/>
            <person name="Pajuelo D."/>
            <person name="Ebbesson L."/>
            <person name="Teles M."/>
            <person name="MacKenzie S."/>
            <person name="Amaro C."/>
        </authorList>
    </citation>
    <scope>NUCLEOTIDE SEQUENCE</scope>
</reference>